<proteinExistence type="predicted"/>
<dbReference type="PANTHER" id="PTHR24148:SF64">
    <property type="entry name" value="HETEROKARYON INCOMPATIBILITY DOMAIN-CONTAINING PROTEIN"/>
    <property type="match status" value="1"/>
</dbReference>
<dbReference type="EMBL" id="JAULSU010000003">
    <property type="protein sequence ID" value="KAK0623911.1"/>
    <property type="molecule type" value="Genomic_DNA"/>
</dbReference>
<dbReference type="PANTHER" id="PTHR24148">
    <property type="entry name" value="ANKYRIN REPEAT DOMAIN-CONTAINING PROTEIN 39 HOMOLOG-RELATED"/>
    <property type="match status" value="1"/>
</dbReference>
<evidence type="ECO:0000259" key="1">
    <source>
        <dbReference type="Pfam" id="PF06985"/>
    </source>
</evidence>
<gene>
    <name evidence="2" type="ORF">B0T14DRAFT_565228</name>
</gene>
<dbReference type="Pfam" id="PF06985">
    <property type="entry name" value="HET"/>
    <property type="match status" value="1"/>
</dbReference>
<keyword evidence="3" id="KW-1185">Reference proteome</keyword>
<dbReference type="Pfam" id="PF26639">
    <property type="entry name" value="Het-6_barrel"/>
    <property type="match status" value="1"/>
</dbReference>
<sequence>MGSLTTDYYEYRKLEHHDDLRLVTILPGEVSDPIRLEITHVPLLPRPRTTSRRLVLVELKKTLPPNWAVHEARASYQYLFSHTDPETGAQTSSWTHPVDTVDSSLYLGADEDEKQHYEPKYEALSYTWCTPLDPETALIVTTGSSSSSSSTLSVRKSLASALRHLRYGDRPRTMWIDAICINQSDVKERNEQVIRMADIYRLAQRVVVWLGPDSVGGSQAIQTLEFLGSQFVITVDNAVLAAPDATERNWDQRTALPYDRDTWVRIGKLLDRDYFRRLWIIQEIQLAKEVVLCCGQSTARWDHFCNAVHVLYTNQRVEQSLIPKMKLRTVKRLAQMGTNYPISWHVLNLVDGRRCSDPRDLVYGLLGLLPAAFSSSIKPRYDLPVAYTYKEAMLAYIEHVQRLDLFEACSLARREQPEIPSWVPDFSATPAVGREVGMQLAAGYSRCWAESSWDEKSQQDVLRVAGVHCATITEVKKPVPVSDDLSETLADVRALEPGHLDNAPLYVTGESFRVAYAKTAAGGHVLERFPTLKFPDLETWAAQDSPNGLFGNHAKGEAPSSAGSDAEVPINFAEERALRLFQGRRHFLTDKGYIGLGPAGCEVGDIICVFLGYDAPVILRPQRRAPTTYELVGDAFVHGLHDGTAFLGELPSPWRVQVFEDDAGYLTSYRFFNPESNLLTDEDPRLGSLEQWTRIPNPPRVASDPVLLQCFKHHETGEIIKYDPRMHPEALKMRGLVLDTFCLV</sequence>
<dbReference type="Proteomes" id="UP001175000">
    <property type="component" value="Unassembled WGS sequence"/>
</dbReference>
<name>A0AA39WYH2_9PEZI</name>
<organism evidence="2 3">
    <name type="scientific">Immersiella caudata</name>
    <dbReference type="NCBI Taxonomy" id="314043"/>
    <lineage>
        <taxon>Eukaryota</taxon>
        <taxon>Fungi</taxon>
        <taxon>Dikarya</taxon>
        <taxon>Ascomycota</taxon>
        <taxon>Pezizomycotina</taxon>
        <taxon>Sordariomycetes</taxon>
        <taxon>Sordariomycetidae</taxon>
        <taxon>Sordariales</taxon>
        <taxon>Lasiosphaeriaceae</taxon>
        <taxon>Immersiella</taxon>
    </lineage>
</organism>
<feature type="domain" description="Heterokaryon incompatibility" evidence="1">
    <location>
        <begin position="121"/>
        <end position="283"/>
    </location>
</feature>
<reference evidence="2" key="1">
    <citation type="submission" date="2023-06" db="EMBL/GenBank/DDBJ databases">
        <title>Genome-scale phylogeny and comparative genomics of the fungal order Sordariales.</title>
        <authorList>
            <consortium name="Lawrence Berkeley National Laboratory"/>
            <person name="Hensen N."/>
            <person name="Bonometti L."/>
            <person name="Westerberg I."/>
            <person name="Brannstrom I.O."/>
            <person name="Guillou S."/>
            <person name="Cros-Aarteil S."/>
            <person name="Calhoun S."/>
            <person name="Haridas S."/>
            <person name="Kuo A."/>
            <person name="Mondo S."/>
            <person name="Pangilinan J."/>
            <person name="Riley R."/>
            <person name="Labutti K."/>
            <person name="Andreopoulos B."/>
            <person name="Lipzen A."/>
            <person name="Chen C."/>
            <person name="Yanf M."/>
            <person name="Daum C."/>
            <person name="Ng V."/>
            <person name="Clum A."/>
            <person name="Steindorff A."/>
            <person name="Ohm R."/>
            <person name="Martin F."/>
            <person name="Silar P."/>
            <person name="Natvig D."/>
            <person name="Lalanne C."/>
            <person name="Gautier V."/>
            <person name="Ament-Velasquez S.L."/>
            <person name="Kruys A."/>
            <person name="Hutchinson M.I."/>
            <person name="Powell A.J."/>
            <person name="Barry K."/>
            <person name="Miller A.N."/>
            <person name="Grigoriev I.V."/>
            <person name="Debuchy R."/>
            <person name="Gladieux P."/>
            <person name="Thoren M.H."/>
            <person name="Johannesson H."/>
        </authorList>
    </citation>
    <scope>NUCLEOTIDE SEQUENCE</scope>
    <source>
        <strain evidence="2">CBS 606.72</strain>
    </source>
</reference>
<dbReference type="AlphaFoldDB" id="A0AA39WYH2"/>
<comment type="caution">
    <text evidence="2">The sequence shown here is derived from an EMBL/GenBank/DDBJ whole genome shotgun (WGS) entry which is preliminary data.</text>
</comment>
<evidence type="ECO:0000313" key="2">
    <source>
        <dbReference type="EMBL" id="KAK0623911.1"/>
    </source>
</evidence>
<dbReference type="InterPro" id="IPR010730">
    <property type="entry name" value="HET"/>
</dbReference>
<dbReference type="InterPro" id="IPR052895">
    <property type="entry name" value="HetReg/Transcr_Mod"/>
</dbReference>
<accession>A0AA39WYH2</accession>
<evidence type="ECO:0000313" key="3">
    <source>
        <dbReference type="Proteomes" id="UP001175000"/>
    </source>
</evidence>
<protein>
    <submittedName>
        <fullName evidence="2">Heterokaryon incompatibility protein-domain-containing protein</fullName>
    </submittedName>
</protein>